<dbReference type="Proteomes" id="UP000094329">
    <property type="component" value="Unassembled WGS sequence"/>
</dbReference>
<protein>
    <recommendedName>
        <fullName evidence="1">HD-GYP domain-containing protein</fullName>
    </recommendedName>
</protein>
<evidence type="ECO:0000313" key="2">
    <source>
        <dbReference type="EMBL" id="ODN42125.1"/>
    </source>
</evidence>
<dbReference type="InterPro" id="IPR037522">
    <property type="entry name" value="HD_GYP_dom"/>
</dbReference>
<dbReference type="PROSITE" id="PS51832">
    <property type="entry name" value="HD_GYP"/>
    <property type="match status" value="1"/>
</dbReference>
<dbReference type="EMBL" id="MDTU01000001">
    <property type="protein sequence ID" value="ODN42125.1"/>
    <property type="molecule type" value="Genomic_DNA"/>
</dbReference>
<proteinExistence type="predicted"/>
<accession>A0ABX3A427</accession>
<gene>
    <name evidence="2" type="ORF">BGC07_03150</name>
</gene>
<name>A0ABX3A427_9GAMM</name>
<evidence type="ECO:0000259" key="1">
    <source>
        <dbReference type="PROSITE" id="PS51832"/>
    </source>
</evidence>
<reference evidence="2 3" key="1">
    <citation type="submission" date="2016-08" db="EMBL/GenBank/DDBJ databases">
        <title>Draft genome sequence of Candidatus Piscirickettsia litoralis, from seawater.</title>
        <authorList>
            <person name="Wan X."/>
            <person name="Lee A.J."/>
            <person name="Hou S."/>
            <person name="Donachie S.P."/>
        </authorList>
    </citation>
    <scope>NUCLEOTIDE SEQUENCE [LARGE SCALE GENOMIC DNA]</scope>
    <source>
        <strain evidence="2 3">Y2</strain>
    </source>
</reference>
<evidence type="ECO:0000313" key="3">
    <source>
        <dbReference type="Proteomes" id="UP000094329"/>
    </source>
</evidence>
<feature type="domain" description="HD-GYP" evidence="1">
    <location>
        <begin position="1"/>
        <end position="79"/>
    </location>
</feature>
<sequence>MVIQKVLKNEDIPLGSKIIKIAYDYESFQLGNILKKQHSSAEAKSYLMDNRGSLYETRLVNEFSEIMDVLLENYQYLNRLRACELQRGMILANDLYTNKGALLLTKDQVLNKPMIDKITDMSENLGERLIINIKGSKK</sequence>
<comment type="caution">
    <text evidence="2">The sequence shown here is derived from an EMBL/GenBank/DDBJ whole genome shotgun (WGS) entry which is preliminary data.</text>
</comment>
<keyword evidence="3" id="KW-1185">Reference proteome</keyword>
<dbReference type="Gene3D" id="1.10.3210.10">
    <property type="entry name" value="Hypothetical protein af1432"/>
    <property type="match status" value="1"/>
</dbReference>
<organism evidence="2 3">
    <name type="scientific">Piscirickettsia litoralis</name>
    <dbReference type="NCBI Taxonomy" id="1891921"/>
    <lineage>
        <taxon>Bacteria</taxon>
        <taxon>Pseudomonadati</taxon>
        <taxon>Pseudomonadota</taxon>
        <taxon>Gammaproteobacteria</taxon>
        <taxon>Thiotrichales</taxon>
        <taxon>Piscirickettsiaceae</taxon>
        <taxon>Piscirickettsia</taxon>
    </lineage>
</organism>